<evidence type="ECO:0000256" key="4">
    <source>
        <dbReference type="ARBA" id="ARBA00022801"/>
    </source>
</evidence>
<organism evidence="8 9">
    <name type="scientific">Nezara viridula</name>
    <name type="common">Southern green stink bug</name>
    <name type="synonym">Cimex viridulus</name>
    <dbReference type="NCBI Taxonomy" id="85310"/>
    <lineage>
        <taxon>Eukaryota</taxon>
        <taxon>Metazoa</taxon>
        <taxon>Ecdysozoa</taxon>
        <taxon>Arthropoda</taxon>
        <taxon>Hexapoda</taxon>
        <taxon>Insecta</taxon>
        <taxon>Pterygota</taxon>
        <taxon>Neoptera</taxon>
        <taxon>Paraneoptera</taxon>
        <taxon>Hemiptera</taxon>
        <taxon>Heteroptera</taxon>
        <taxon>Panheteroptera</taxon>
        <taxon>Pentatomomorpha</taxon>
        <taxon>Pentatomoidea</taxon>
        <taxon>Pentatomidae</taxon>
        <taxon>Pentatominae</taxon>
        <taxon>Nezara</taxon>
    </lineage>
</organism>
<feature type="active site" description="Proton donor" evidence="6">
    <location>
        <position position="187"/>
    </location>
</feature>
<dbReference type="EMBL" id="OV725081">
    <property type="protein sequence ID" value="CAH1401993.1"/>
    <property type="molecule type" value="Genomic_DNA"/>
</dbReference>
<dbReference type="Proteomes" id="UP001152798">
    <property type="component" value="Chromosome 5"/>
</dbReference>
<feature type="active site" description="Nucleophile" evidence="6">
    <location>
        <position position="72"/>
    </location>
</feature>
<dbReference type="CDD" id="cd16343">
    <property type="entry name" value="LMWPTP"/>
    <property type="match status" value="1"/>
</dbReference>
<keyword evidence="5" id="KW-0904">Protein phosphatase</keyword>
<dbReference type="InterPro" id="IPR002115">
    <property type="entry name" value="Tyr_Pase_low_mol_wt_mml"/>
</dbReference>
<dbReference type="PANTHER" id="PTHR11717">
    <property type="entry name" value="LOW MOLECULAR WEIGHT PROTEIN TYROSINE PHOSPHATASE"/>
    <property type="match status" value="1"/>
</dbReference>
<evidence type="ECO:0000313" key="8">
    <source>
        <dbReference type="EMBL" id="CAH1401993.1"/>
    </source>
</evidence>
<dbReference type="OrthoDB" id="3388at2759"/>
<dbReference type="PRINTS" id="PR00719">
    <property type="entry name" value="LMWPTPASE"/>
</dbReference>
<dbReference type="SUPFAM" id="SSF52788">
    <property type="entry name" value="Phosphotyrosine protein phosphatases I"/>
    <property type="match status" value="2"/>
</dbReference>
<proteinExistence type="inferred from homology"/>
<sequence>MSDLKRLAPPNSKAKLQLLGSYDPSGELIIKDPYCTKGEQAFHKTLEQCTSACEGFLNAMAANFDRSVLFICLGNICRSPVAEAVFRKLLKEKGIFDKWLVDSAAIGSWHIGSKPDSRAISVLERNNIEINHRARQIEESDFHKFEFILGMDEENMSDLKRLAPPNSKAKLHLLGSFDPSGELIIKDPYYTKGEKAFHKTLEHCTSACEGFLNAVINK</sequence>
<keyword evidence="9" id="KW-1185">Reference proteome</keyword>
<dbReference type="GO" id="GO:0005737">
    <property type="term" value="C:cytoplasm"/>
    <property type="evidence" value="ECO:0007669"/>
    <property type="project" value="UniProtKB-SubCell"/>
</dbReference>
<reference evidence="8" key="1">
    <citation type="submission" date="2022-01" db="EMBL/GenBank/DDBJ databases">
        <authorList>
            <person name="King R."/>
        </authorList>
    </citation>
    <scope>NUCLEOTIDE SEQUENCE</scope>
</reference>
<feature type="active site" evidence="6">
    <location>
        <position position="78"/>
    </location>
</feature>
<dbReference type="GO" id="GO:0003993">
    <property type="term" value="F:acid phosphatase activity"/>
    <property type="evidence" value="ECO:0007669"/>
    <property type="project" value="InterPro"/>
</dbReference>
<evidence type="ECO:0000256" key="1">
    <source>
        <dbReference type="ARBA" id="ARBA00004496"/>
    </source>
</evidence>
<evidence type="ECO:0000256" key="5">
    <source>
        <dbReference type="ARBA" id="ARBA00022912"/>
    </source>
</evidence>
<dbReference type="GO" id="GO:0004726">
    <property type="term" value="F:non-membrane spanning protein tyrosine phosphatase activity"/>
    <property type="evidence" value="ECO:0007669"/>
    <property type="project" value="InterPro"/>
</dbReference>
<keyword evidence="3" id="KW-0963">Cytoplasm</keyword>
<dbReference type="PANTHER" id="PTHR11717:SF7">
    <property type="entry name" value="LOW MOLECULAR WEIGHT PHOSPHOTYROSINE PROTEIN PHOSPHATASE"/>
    <property type="match status" value="1"/>
</dbReference>
<dbReference type="InterPro" id="IPR050438">
    <property type="entry name" value="LMW_PTPase"/>
</dbReference>
<dbReference type="Gene3D" id="3.40.50.2300">
    <property type="match status" value="2"/>
</dbReference>
<dbReference type="InterPro" id="IPR017867">
    <property type="entry name" value="Tyr_phospatase_low_mol_wt"/>
</dbReference>
<name>A0A9P0MP08_NEZVI</name>
<feature type="domain" description="Phosphotyrosine protein phosphatase I" evidence="7">
    <location>
        <begin position="66"/>
        <end position="214"/>
    </location>
</feature>
<dbReference type="InterPro" id="IPR036196">
    <property type="entry name" value="Ptyr_pPase_sf"/>
</dbReference>
<evidence type="ECO:0000256" key="3">
    <source>
        <dbReference type="ARBA" id="ARBA00022490"/>
    </source>
</evidence>
<evidence type="ECO:0000313" key="9">
    <source>
        <dbReference type="Proteomes" id="UP001152798"/>
    </source>
</evidence>
<dbReference type="FunFam" id="3.40.50.2300:FF:000105">
    <property type="entry name" value="Low molecular weight phosphotyrosine protein"/>
    <property type="match status" value="1"/>
</dbReference>
<evidence type="ECO:0000256" key="6">
    <source>
        <dbReference type="PIRSR" id="PIRSR617867-1"/>
    </source>
</evidence>
<comment type="subcellular location">
    <subcellularLocation>
        <location evidence="1">Cytoplasm</location>
    </subcellularLocation>
</comment>
<dbReference type="SMART" id="SM00226">
    <property type="entry name" value="LMWPc"/>
    <property type="match status" value="1"/>
</dbReference>
<comment type="similarity">
    <text evidence="2">Belongs to the low molecular weight phosphotyrosine protein phosphatase family.</text>
</comment>
<evidence type="ECO:0000256" key="2">
    <source>
        <dbReference type="ARBA" id="ARBA00011063"/>
    </source>
</evidence>
<protein>
    <recommendedName>
        <fullName evidence="7">Phosphotyrosine protein phosphatase I domain-containing protein</fullName>
    </recommendedName>
</protein>
<dbReference type="InterPro" id="IPR023485">
    <property type="entry name" value="Ptyr_pPase"/>
</dbReference>
<dbReference type="Pfam" id="PF01451">
    <property type="entry name" value="LMWPc"/>
    <property type="match status" value="2"/>
</dbReference>
<keyword evidence="4" id="KW-0378">Hydrolase</keyword>
<dbReference type="AlphaFoldDB" id="A0A9P0MP08"/>
<gene>
    <name evidence="8" type="ORF">NEZAVI_LOCUS10917</name>
</gene>
<evidence type="ECO:0000259" key="7">
    <source>
        <dbReference type="SMART" id="SM00226"/>
    </source>
</evidence>
<dbReference type="PRINTS" id="PR00720">
    <property type="entry name" value="MAMMALPTPASE"/>
</dbReference>
<accession>A0A9P0MP08</accession>